<sequence length="129" mass="14399">MSNSVLLSLNHRDALARFKALFHQYTQADTPIPLEILPTILDLLRYSLRPSDIDVLAFMPDGVEIIHRATMALQAYAQLCLSASQSFPESLSSLLSDAWPWIALLTVSFTSIVDILLLKGTKEDAERLK</sequence>
<protein>
    <submittedName>
        <fullName evidence="1">Uncharacterized protein</fullName>
    </submittedName>
</protein>
<dbReference type="InParanoid" id="D8PSP8"/>
<dbReference type="OrthoDB" id="10282298at2759"/>
<feature type="non-terminal residue" evidence="1">
    <location>
        <position position="129"/>
    </location>
</feature>
<gene>
    <name evidence="1" type="ORF">SCHCODRAFT_105821</name>
</gene>
<dbReference type="KEGG" id="scm:SCHCO_02524393"/>
<dbReference type="AlphaFoldDB" id="D8PSP8"/>
<organism evidence="2">
    <name type="scientific">Schizophyllum commune (strain H4-8 / FGSC 9210)</name>
    <name type="common">Split gill fungus</name>
    <dbReference type="NCBI Taxonomy" id="578458"/>
    <lineage>
        <taxon>Eukaryota</taxon>
        <taxon>Fungi</taxon>
        <taxon>Dikarya</taxon>
        <taxon>Basidiomycota</taxon>
        <taxon>Agaricomycotina</taxon>
        <taxon>Agaricomycetes</taxon>
        <taxon>Agaricomycetidae</taxon>
        <taxon>Agaricales</taxon>
        <taxon>Schizophyllaceae</taxon>
        <taxon>Schizophyllum</taxon>
    </lineage>
</organism>
<name>D8PSP8_SCHCM</name>
<evidence type="ECO:0000313" key="1">
    <source>
        <dbReference type="EMBL" id="EFJ01177.1"/>
    </source>
</evidence>
<proteinExistence type="predicted"/>
<dbReference type="EMBL" id="GL377303">
    <property type="protein sequence ID" value="EFJ01177.1"/>
    <property type="molecule type" value="Genomic_DNA"/>
</dbReference>
<reference evidence="1 2" key="1">
    <citation type="journal article" date="2010" name="Nat. Biotechnol.">
        <title>Genome sequence of the model mushroom Schizophyllum commune.</title>
        <authorList>
            <person name="Ohm R.A."/>
            <person name="de Jong J.F."/>
            <person name="Lugones L.G."/>
            <person name="Aerts A."/>
            <person name="Kothe E."/>
            <person name="Stajich J.E."/>
            <person name="de Vries R.P."/>
            <person name="Record E."/>
            <person name="Levasseur A."/>
            <person name="Baker S.E."/>
            <person name="Bartholomew K.A."/>
            <person name="Coutinho P.M."/>
            <person name="Erdmann S."/>
            <person name="Fowler T.J."/>
            <person name="Gathman A.C."/>
            <person name="Lombard V."/>
            <person name="Henrissat B."/>
            <person name="Knabe N."/>
            <person name="Kuees U."/>
            <person name="Lilly W.W."/>
            <person name="Lindquist E."/>
            <person name="Lucas S."/>
            <person name="Magnuson J.K."/>
            <person name="Piumi F."/>
            <person name="Raudaskoski M."/>
            <person name="Salamov A."/>
            <person name="Schmutz J."/>
            <person name="Schwarze F.W.M.R."/>
            <person name="vanKuyk P.A."/>
            <person name="Horton J.S."/>
            <person name="Grigoriev I.V."/>
            <person name="Woesten H.A.B."/>
        </authorList>
    </citation>
    <scope>NUCLEOTIDE SEQUENCE [LARGE SCALE GENOMIC DNA]</scope>
    <source>
        <strain evidence="2">H4-8 / FGSC 9210</strain>
    </source>
</reference>
<dbReference type="VEuPathDB" id="FungiDB:SCHCODRAFT_02524393"/>
<accession>D8PSP8</accession>
<keyword evidence="2" id="KW-1185">Reference proteome</keyword>
<dbReference type="Proteomes" id="UP000007431">
    <property type="component" value="Unassembled WGS sequence"/>
</dbReference>
<dbReference type="GeneID" id="9594456"/>
<dbReference type="HOGENOM" id="CLU_1950061_0_0_1"/>
<dbReference type="RefSeq" id="XP_003036079.1">
    <property type="nucleotide sequence ID" value="XM_003036033.1"/>
</dbReference>
<evidence type="ECO:0000313" key="2">
    <source>
        <dbReference type="Proteomes" id="UP000007431"/>
    </source>
</evidence>